<name>A0ABU3NQG9_9CHLR</name>
<dbReference type="InterPro" id="IPR029044">
    <property type="entry name" value="Nucleotide-diphossugar_trans"/>
</dbReference>
<sequence length="316" mass="36642">MTLLTLFTTPKPFTDPHIARIQRNALRSWQALGTEVEILLIGDEVGMAEVARELGIRHISEVARNAYGTPLIPALFEQARRNSTSPLLAYINADIILTPSFVEGAQLVSQKMPRFLMVGQRWDLDVQEDLLFGLGWEAELRQRVQERGRRHPPRGSDYFIFPRDCFRNLPPLAVGRAGWDNWMIYYARRQGWPVVDASSFIFIVHQNHDYRHLPGGQPHYRLPETDENVRLGGGRRTIFNLIDATHVLTMDGLRRAPLSWLKFWREVEIFPLIYLRSRALGWLAFALFHPRKAYYEAYAWLATVTRPWRKRAPKNG</sequence>
<gene>
    <name evidence="1" type="ORF">QYE77_12495</name>
</gene>
<evidence type="ECO:0000313" key="2">
    <source>
        <dbReference type="Proteomes" id="UP001254165"/>
    </source>
</evidence>
<dbReference type="PANTHER" id="PTHR47483:SF1">
    <property type="entry name" value="BETA-ARABINOFURANOSYLTRANSFERASE RAY1"/>
    <property type="match status" value="1"/>
</dbReference>
<dbReference type="InterPro" id="IPR044575">
    <property type="entry name" value="RAY1-like"/>
</dbReference>
<proteinExistence type="predicted"/>
<dbReference type="RefSeq" id="WP_315625766.1">
    <property type="nucleotide sequence ID" value="NZ_JAUHMF010000002.1"/>
</dbReference>
<dbReference type="EMBL" id="JAUHMF010000002">
    <property type="protein sequence ID" value="MDT8899084.1"/>
    <property type="molecule type" value="Genomic_DNA"/>
</dbReference>
<dbReference type="SUPFAM" id="SSF53448">
    <property type="entry name" value="Nucleotide-diphospho-sugar transferases"/>
    <property type="match status" value="1"/>
</dbReference>
<evidence type="ECO:0000313" key="1">
    <source>
        <dbReference type="EMBL" id="MDT8899084.1"/>
    </source>
</evidence>
<reference evidence="1 2" key="1">
    <citation type="submission" date="2023-07" db="EMBL/GenBank/DDBJ databases">
        <title>Novel species of Thermanaerothrix with wide hydrolytic capabilities.</title>
        <authorList>
            <person name="Zayulina K.S."/>
            <person name="Podosokorskaya O.A."/>
            <person name="Elcheninov A.G."/>
        </authorList>
    </citation>
    <scope>NUCLEOTIDE SEQUENCE [LARGE SCALE GENOMIC DNA]</scope>
    <source>
        <strain evidence="1 2">4228-RoL</strain>
    </source>
</reference>
<accession>A0ABU3NQG9</accession>
<organism evidence="1 2">
    <name type="scientific">Thermanaerothrix solaris</name>
    <dbReference type="NCBI Taxonomy" id="3058434"/>
    <lineage>
        <taxon>Bacteria</taxon>
        <taxon>Bacillati</taxon>
        <taxon>Chloroflexota</taxon>
        <taxon>Anaerolineae</taxon>
        <taxon>Anaerolineales</taxon>
        <taxon>Anaerolineaceae</taxon>
        <taxon>Thermanaerothrix</taxon>
    </lineage>
</organism>
<dbReference type="Proteomes" id="UP001254165">
    <property type="component" value="Unassembled WGS sequence"/>
</dbReference>
<dbReference type="PANTHER" id="PTHR47483">
    <property type="entry name" value="BETA-ARABINOFURANOSYLTRANSFERASE RAY1"/>
    <property type="match status" value="1"/>
</dbReference>
<comment type="caution">
    <text evidence="1">The sequence shown here is derived from an EMBL/GenBank/DDBJ whole genome shotgun (WGS) entry which is preliminary data.</text>
</comment>
<evidence type="ECO:0008006" key="3">
    <source>
        <dbReference type="Google" id="ProtNLM"/>
    </source>
</evidence>
<protein>
    <recommendedName>
        <fullName evidence="3">Glycosyltransferase 2-like domain-containing protein</fullName>
    </recommendedName>
</protein>
<keyword evidence="2" id="KW-1185">Reference proteome</keyword>